<keyword evidence="3" id="KW-0813">Transport</keyword>
<evidence type="ECO:0000256" key="5">
    <source>
        <dbReference type="ARBA" id="ARBA00023136"/>
    </source>
</evidence>
<protein>
    <submittedName>
        <fullName evidence="8">Cation transporter</fullName>
    </submittedName>
</protein>
<evidence type="ECO:0000259" key="7">
    <source>
        <dbReference type="Pfam" id="PF01545"/>
    </source>
</evidence>
<dbReference type="InterPro" id="IPR027469">
    <property type="entry name" value="Cation_efflux_TMD_sf"/>
</dbReference>
<name>A0A7V2ZKH7_9BACT</name>
<dbReference type="InterPro" id="IPR036163">
    <property type="entry name" value="HMA_dom_sf"/>
</dbReference>
<dbReference type="Pfam" id="PF01545">
    <property type="entry name" value="Cation_efflux"/>
    <property type="match status" value="1"/>
</dbReference>
<keyword evidence="5 6" id="KW-0472">Membrane</keyword>
<feature type="transmembrane region" description="Helical" evidence="6">
    <location>
        <begin position="243"/>
        <end position="261"/>
    </location>
</feature>
<feature type="transmembrane region" description="Helical" evidence="6">
    <location>
        <begin position="122"/>
        <end position="140"/>
    </location>
</feature>
<organism evidence="8">
    <name type="scientific">Ignavibacterium album</name>
    <dbReference type="NCBI Taxonomy" id="591197"/>
    <lineage>
        <taxon>Bacteria</taxon>
        <taxon>Pseudomonadati</taxon>
        <taxon>Ignavibacteriota</taxon>
        <taxon>Ignavibacteria</taxon>
        <taxon>Ignavibacteriales</taxon>
        <taxon>Ignavibacteriaceae</taxon>
        <taxon>Ignavibacterium</taxon>
    </lineage>
</organism>
<proteinExistence type="predicted"/>
<comment type="caution">
    <text evidence="8">The sequence shown here is derived from an EMBL/GenBank/DDBJ whole genome shotgun (WGS) entry which is preliminary data.</text>
</comment>
<dbReference type="PANTHER" id="PTHR11562:SF17">
    <property type="entry name" value="RE54080P-RELATED"/>
    <property type="match status" value="1"/>
</dbReference>
<evidence type="ECO:0000256" key="1">
    <source>
        <dbReference type="ARBA" id="ARBA00004141"/>
    </source>
</evidence>
<dbReference type="Gene3D" id="1.20.1510.10">
    <property type="entry name" value="Cation efflux protein transmembrane domain"/>
    <property type="match status" value="1"/>
</dbReference>
<evidence type="ECO:0000313" key="8">
    <source>
        <dbReference type="EMBL" id="HFI91523.1"/>
    </source>
</evidence>
<feature type="transmembrane region" description="Helical" evidence="6">
    <location>
        <begin position="88"/>
        <end position="110"/>
    </location>
</feature>
<feature type="domain" description="Cation efflux protein transmembrane" evidence="7">
    <location>
        <begin position="90"/>
        <end position="264"/>
    </location>
</feature>
<reference evidence="8" key="1">
    <citation type="journal article" date="2020" name="mSystems">
        <title>Genome- and Community-Level Interaction Insights into Carbon Utilization and Element Cycling Functions of Hydrothermarchaeota in Hydrothermal Sediment.</title>
        <authorList>
            <person name="Zhou Z."/>
            <person name="Liu Y."/>
            <person name="Xu W."/>
            <person name="Pan J."/>
            <person name="Luo Z.H."/>
            <person name="Li M."/>
        </authorList>
    </citation>
    <scope>NUCLEOTIDE SEQUENCE [LARGE SCALE GENOMIC DNA]</scope>
    <source>
        <strain evidence="8">SpSt-479</strain>
    </source>
</reference>
<feature type="transmembrane region" description="Helical" evidence="6">
    <location>
        <begin position="152"/>
        <end position="170"/>
    </location>
</feature>
<feature type="transmembrane region" description="Helical" evidence="6">
    <location>
        <begin position="220"/>
        <end position="237"/>
    </location>
</feature>
<dbReference type="InterPro" id="IPR058533">
    <property type="entry name" value="Cation_efflux_TM"/>
</dbReference>
<dbReference type="GO" id="GO:0005385">
    <property type="term" value="F:zinc ion transmembrane transporter activity"/>
    <property type="evidence" value="ECO:0007669"/>
    <property type="project" value="TreeGrafter"/>
</dbReference>
<keyword evidence="3" id="KW-0862">Zinc</keyword>
<dbReference type="SUPFAM" id="SSF161111">
    <property type="entry name" value="Cation efflux protein transmembrane domain-like"/>
    <property type="match status" value="1"/>
</dbReference>
<evidence type="ECO:0000256" key="4">
    <source>
        <dbReference type="ARBA" id="ARBA00022989"/>
    </source>
</evidence>
<dbReference type="AlphaFoldDB" id="A0A7V2ZKH7"/>
<keyword evidence="3" id="KW-0406">Ion transport</keyword>
<dbReference type="GO" id="GO:0046872">
    <property type="term" value="F:metal ion binding"/>
    <property type="evidence" value="ECO:0007669"/>
    <property type="project" value="InterPro"/>
</dbReference>
<evidence type="ECO:0000256" key="2">
    <source>
        <dbReference type="ARBA" id="ARBA00022692"/>
    </source>
</evidence>
<keyword evidence="2 6" id="KW-0812">Transmembrane</keyword>
<dbReference type="InterPro" id="IPR050681">
    <property type="entry name" value="CDF/SLC30A"/>
</dbReference>
<dbReference type="GO" id="GO:0005886">
    <property type="term" value="C:plasma membrane"/>
    <property type="evidence" value="ECO:0007669"/>
    <property type="project" value="TreeGrafter"/>
</dbReference>
<accession>A0A7V2ZKH7</accession>
<keyword evidence="3" id="KW-0864">Zinc transport</keyword>
<sequence length="274" mass="30575">MEKSIYKISKMDCPSEEQLVRMKLENINGILRMDFDIPNRTLTVLHNGDNEVISEQIGELNLDSKLIKSIETNEYAHLKIEESNQVKLLWTVLIINFGFFVIEMTTGIISKSMGLVADSLDMFADAAVYGTSLLAVGKAVSRKKLVAKLAGYFQFSLAVIGFIEVIRRFIDFEEIPDFQTMIIVSVLALIGNIFSLYLLQKAKNNEAHMQASMIFTSNDIIVNGGVITAGFLVSILDSKIPDLITGAIVFTFVIRGSFRILKLAIQKTNHIESN</sequence>
<comment type="subcellular location">
    <subcellularLocation>
        <location evidence="1">Membrane</location>
        <topology evidence="1">Multi-pass membrane protein</topology>
    </subcellularLocation>
</comment>
<evidence type="ECO:0000256" key="3">
    <source>
        <dbReference type="ARBA" id="ARBA00022906"/>
    </source>
</evidence>
<feature type="transmembrane region" description="Helical" evidence="6">
    <location>
        <begin position="182"/>
        <end position="199"/>
    </location>
</feature>
<dbReference type="PANTHER" id="PTHR11562">
    <property type="entry name" value="CATION EFFLUX PROTEIN/ ZINC TRANSPORTER"/>
    <property type="match status" value="1"/>
</dbReference>
<keyword evidence="4 6" id="KW-1133">Transmembrane helix</keyword>
<dbReference type="SUPFAM" id="SSF55008">
    <property type="entry name" value="HMA, heavy metal-associated domain"/>
    <property type="match status" value="1"/>
</dbReference>
<gene>
    <name evidence="8" type="ORF">ENS31_08365</name>
</gene>
<dbReference type="EMBL" id="DSUJ01000008">
    <property type="protein sequence ID" value="HFI91523.1"/>
    <property type="molecule type" value="Genomic_DNA"/>
</dbReference>
<evidence type="ECO:0000256" key="6">
    <source>
        <dbReference type="SAM" id="Phobius"/>
    </source>
</evidence>